<dbReference type="Proteomes" id="UP000887023">
    <property type="component" value="Chromosome"/>
</dbReference>
<accession>A0ABX8S9Q0</accession>
<gene>
    <name evidence="10" type="ORF">KV203_04065</name>
</gene>
<dbReference type="Pfam" id="PF01061">
    <property type="entry name" value="ABC2_membrane"/>
    <property type="match status" value="1"/>
</dbReference>
<dbReference type="RefSeq" id="WP_066468657.1">
    <property type="nucleotide sequence ID" value="NZ_CBCRUZ010000004.1"/>
</dbReference>
<dbReference type="PROSITE" id="PS51012">
    <property type="entry name" value="ABC_TM2"/>
    <property type="match status" value="1"/>
</dbReference>
<evidence type="ECO:0000256" key="4">
    <source>
        <dbReference type="ARBA" id="ARBA00022692"/>
    </source>
</evidence>
<comment type="subcellular location">
    <subcellularLocation>
        <location evidence="1 8">Cell membrane</location>
        <topology evidence="1 8">Multi-pass membrane protein</topology>
    </subcellularLocation>
</comment>
<organism evidence="10 11">
    <name type="scientific">Skermania pinensis</name>
    <dbReference type="NCBI Taxonomy" id="39122"/>
    <lineage>
        <taxon>Bacteria</taxon>
        <taxon>Bacillati</taxon>
        <taxon>Actinomycetota</taxon>
        <taxon>Actinomycetes</taxon>
        <taxon>Mycobacteriales</taxon>
        <taxon>Gordoniaceae</taxon>
        <taxon>Skermania</taxon>
    </lineage>
</organism>
<feature type="transmembrane region" description="Helical" evidence="8">
    <location>
        <begin position="81"/>
        <end position="105"/>
    </location>
</feature>
<dbReference type="InterPro" id="IPR013525">
    <property type="entry name" value="ABC2_TM"/>
</dbReference>
<dbReference type="InterPro" id="IPR051328">
    <property type="entry name" value="T7SS_ABC-Transporter"/>
</dbReference>
<dbReference type="EMBL" id="CP079105">
    <property type="protein sequence ID" value="QXQ14589.1"/>
    <property type="molecule type" value="Genomic_DNA"/>
</dbReference>
<evidence type="ECO:0000256" key="7">
    <source>
        <dbReference type="ARBA" id="ARBA00023251"/>
    </source>
</evidence>
<feature type="transmembrane region" description="Helical" evidence="8">
    <location>
        <begin position="52"/>
        <end position="75"/>
    </location>
</feature>
<keyword evidence="6 8" id="KW-0472">Membrane</keyword>
<evidence type="ECO:0000313" key="10">
    <source>
        <dbReference type="EMBL" id="QXQ14589.1"/>
    </source>
</evidence>
<keyword evidence="3 8" id="KW-1003">Cell membrane</keyword>
<feature type="transmembrane region" description="Helical" evidence="8">
    <location>
        <begin position="161"/>
        <end position="182"/>
    </location>
</feature>
<feature type="transmembrane region" description="Helical" evidence="8">
    <location>
        <begin position="194"/>
        <end position="214"/>
    </location>
</feature>
<keyword evidence="5 8" id="KW-1133">Transmembrane helix</keyword>
<dbReference type="InterPro" id="IPR047817">
    <property type="entry name" value="ABC2_TM_bact-type"/>
</dbReference>
<dbReference type="PANTHER" id="PTHR43077">
    <property type="entry name" value="TRANSPORT PERMEASE YVFS-RELATED"/>
    <property type="match status" value="1"/>
</dbReference>
<evidence type="ECO:0000313" key="11">
    <source>
        <dbReference type="Proteomes" id="UP000887023"/>
    </source>
</evidence>
<sequence length="278" mass="30311">MTATADRPIAPSTIADVLRHNEARPRPPSAWSASLTFTWRALLKIKHVPEQLLDVTLTPISFTLVFTYLFGGAIAGSPTDYVQYLLPGILTQTMVMMSMYAGITLNKDMSKGVFDRFRSLPIWRAAPMVGALVGDLCRYTIALVVTVAVGLLVGFRPHGGLLGVVAGALLVMVFAFSLSWVWTTIGMLMRTEQAVLGTSMLIMFPLAFTSNILVEPQTMPGWLRTAAEVNPVSHLATATRGLMQNTLELDQLAIVLGWSAGLVIVFAPLTMRLYGRRT</sequence>
<reference evidence="10" key="1">
    <citation type="submission" date="2021-07" db="EMBL/GenBank/DDBJ databases">
        <title>Candidatus Kaistella beijingensis sp. nov. isolated from a municipal wastewater treatment plant is involved in sludge foaming.</title>
        <authorList>
            <person name="Song Y."/>
            <person name="Liu S.-J."/>
        </authorList>
    </citation>
    <scope>NUCLEOTIDE SEQUENCE</scope>
    <source>
        <strain evidence="10">DSM 43998</strain>
    </source>
</reference>
<evidence type="ECO:0000256" key="3">
    <source>
        <dbReference type="ARBA" id="ARBA00022475"/>
    </source>
</evidence>
<feature type="transmembrane region" description="Helical" evidence="8">
    <location>
        <begin position="252"/>
        <end position="274"/>
    </location>
</feature>
<evidence type="ECO:0000256" key="2">
    <source>
        <dbReference type="ARBA" id="ARBA00007783"/>
    </source>
</evidence>
<proteinExistence type="inferred from homology"/>
<keyword evidence="8" id="KW-0813">Transport</keyword>
<evidence type="ECO:0000259" key="9">
    <source>
        <dbReference type="PROSITE" id="PS51012"/>
    </source>
</evidence>
<feature type="transmembrane region" description="Helical" evidence="8">
    <location>
        <begin position="126"/>
        <end position="155"/>
    </location>
</feature>
<evidence type="ECO:0000256" key="5">
    <source>
        <dbReference type="ARBA" id="ARBA00022989"/>
    </source>
</evidence>
<evidence type="ECO:0000256" key="8">
    <source>
        <dbReference type="RuleBase" id="RU361157"/>
    </source>
</evidence>
<protein>
    <recommendedName>
        <fullName evidence="8">Transport permease protein</fullName>
    </recommendedName>
</protein>
<dbReference type="PIRSF" id="PIRSF006648">
    <property type="entry name" value="DrrB"/>
    <property type="match status" value="1"/>
</dbReference>
<keyword evidence="7" id="KW-0046">Antibiotic resistance</keyword>
<evidence type="ECO:0000256" key="1">
    <source>
        <dbReference type="ARBA" id="ARBA00004651"/>
    </source>
</evidence>
<evidence type="ECO:0000256" key="6">
    <source>
        <dbReference type="ARBA" id="ARBA00023136"/>
    </source>
</evidence>
<dbReference type="PANTHER" id="PTHR43077:SF8">
    <property type="entry name" value="DOXORUBICIN RESISTANCE ABC TRANSPORTER PERMEASE PROTEIN DRRB"/>
    <property type="match status" value="1"/>
</dbReference>
<keyword evidence="11" id="KW-1185">Reference proteome</keyword>
<dbReference type="InterPro" id="IPR000412">
    <property type="entry name" value="ABC_2_transport"/>
</dbReference>
<name>A0ABX8S9Q0_9ACTN</name>
<comment type="similarity">
    <text evidence="2 8">Belongs to the ABC-2 integral membrane protein family.</text>
</comment>
<keyword evidence="4 8" id="KW-0812">Transmembrane</keyword>
<feature type="domain" description="ABC transmembrane type-2" evidence="9">
    <location>
        <begin position="50"/>
        <end position="277"/>
    </location>
</feature>